<dbReference type="Gene3D" id="3.40.50.620">
    <property type="entry name" value="HUPs"/>
    <property type="match status" value="2"/>
</dbReference>
<organism evidence="3 4">
    <name type="scientific">Chitinophaga eiseniae</name>
    <dbReference type="NCBI Taxonomy" id="634771"/>
    <lineage>
        <taxon>Bacteria</taxon>
        <taxon>Pseudomonadati</taxon>
        <taxon>Bacteroidota</taxon>
        <taxon>Chitinophagia</taxon>
        <taxon>Chitinophagales</taxon>
        <taxon>Chitinophagaceae</taxon>
        <taxon>Chitinophaga</taxon>
    </lineage>
</organism>
<evidence type="ECO:0000259" key="2">
    <source>
        <dbReference type="Pfam" id="PF00582"/>
    </source>
</evidence>
<dbReference type="InterPro" id="IPR006015">
    <property type="entry name" value="Universal_stress_UspA"/>
</dbReference>
<evidence type="ECO:0000313" key="4">
    <source>
        <dbReference type="Proteomes" id="UP000190367"/>
    </source>
</evidence>
<protein>
    <submittedName>
        <fullName evidence="3">Nucleotide-binding universal stress protein, UspA family</fullName>
    </submittedName>
</protein>
<comment type="similarity">
    <text evidence="1">Belongs to the universal stress protein A family.</text>
</comment>
<name>A0A1T4TBQ5_9BACT</name>
<dbReference type="Proteomes" id="UP000190367">
    <property type="component" value="Unassembled WGS sequence"/>
</dbReference>
<dbReference type="Pfam" id="PF00582">
    <property type="entry name" value="Usp"/>
    <property type="match status" value="1"/>
</dbReference>
<dbReference type="SUPFAM" id="SSF52402">
    <property type="entry name" value="Adenine nucleotide alpha hydrolases-like"/>
    <property type="match status" value="2"/>
</dbReference>
<dbReference type="InterPro" id="IPR006016">
    <property type="entry name" value="UspA"/>
</dbReference>
<proteinExistence type="inferred from homology"/>
<dbReference type="OrthoDB" id="9788959at2"/>
<evidence type="ECO:0000256" key="1">
    <source>
        <dbReference type="ARBA" id="ARBA00008791"/>
    </source>
</evidence>
<gene>
    <name evidence="3" type="ORF">SAMN04488128_104362</name>
</gene>
<accession>A0A1T4TBQ5</accession>
<dbReference type="PANTHER" id="PTHR46268">
    <property type="entry name" value="STRESS RESPONSE PROTEIN NHAX"/>
    <property type="match status" value="1"/>
</dbReference>
<reference evidence="4" key="1">
    <citation type="submission" date="2017-02" db="EMBL/GenBank/DDBJ databases">
        <authorList>
            <person name="Varghese N."/>
            <person name="Submissions S."/>
        </authorList>
    </citation>
    <scope>NUCLEOTIDE SEQUENCE [LARGE SCALE GENOMIC DNA]</scope>
    <source>
        <strain evidence="4">DSM 22224</strain>
    </source>
</reference>
<dbReference type="RefSeq" id="WP_159456162.1">
    <property type="nucleotide sequence ID" value="NZ_FUWZ01000004.1"/>
</dbReference>
<sequence>MKTIIVATDFSAAALNAAYYATDMAKATGKQVLLLHVYTLPVSYAEVPVAFNPDRLMQDIQQELDKWQQLMTDRVAGAVVVNTLLKMGAFYTELKAVCDQERPYLVVMGSQGTTATERLLLGSHAVAAMKNLPWPLITVPPACVFKGIKKMGLACDLDDVTTTVPVDLLELFAIDFRAELHVLNIKEKKEHIATILQETSALYDMLEPLRPEYHYSVHPKVVESITDAVEELGLDLLIMLPKRHDWLYQLTHTSHTKQLTLRSPVPLMALQAGDR</sequence>
<feature type="domain" description="UspA" evidence="2">
    <location>
        <begin position="1"/>
        <end position="140"/>
    </location>
</feature>
<dbReference type="PANTHER" id="PTHR46268:SF6">
    <property type="entry name" value="UNIVERSAL STRESS PROTEIN UP12"/>
    <property type="match status" value="1"/>
</dbReference>
<dbReference type="STRING" id="634771.SAMN04488128_104362"/>
<dbReference type="AlphaFoldDB" id="A0A1T4TBQ5"/>
<evidence type="ECO:0000313" key="3">
    <source>
        <dbReference type="EMBL" id="SKA37922.1"/>
    </source>
</evidence>
<dbReference type="PRINTS" id="PR01438">
    <property type="entry name" value="UNVRSLSTRESS"/>
</dbReference>
<dbReference type="CDD" id="cd00293">
    <property type="entry name" value="USP-like"/>
    <property type="match status" value="1"/>
</dbReference>
<dbReference type="InterPro" id="IPR014729">
    <property type="entry name" value="Rossmann-like_a/b/a_fold"/>
</dbReference>
<keyword evidence="4" id="KW-1185">Reference proteome</keyword>
<dbReference type="EMBL" id="FUWZ01000004">
    <property type="protein sequence ID" value="SKA37922.1"/>
    <property type="molecule type" value="Genomic_DNA"/>
</dbReference>